<dbReference type="eggNOG" id="ENOG50329RG">
    <property type="taxonomic scope" value="Bacteria"/>
</dbReference>
<dbReference type="InterPro" id="IPR021359">
    <property type="entry name" value="DUF2812"/>
</dbReference>
<organism evidence="2 3">
    <name type="scientific">Neobacillus bataviensis LMG 21833</name>
    <dbReference type="NCBI Taxonomy" id="1117379"/>
    <lineage>
        <taxon>Bacteria</taxon>
        <taxon>Bacillati</taxon>
        <taxon>Bacillota</taxon>
        <taxon>Bacilli</taxon>
        <taxon>Bacillales</taxon>
        <taxon>Bacillaceae</taxon>
        <taxon>Neobacillus</taxon>
    </lineage>
</organism>
<feature type="transmembrane region" description="Helical" evidence="1">
    <location>
        <begin position="146"/>
        <end position="164"/>
    </location>
</feature>
<evidence type="ECO:0000313" key="3">
    <source>
        <dbReference type="Proteomes" id="UP000006316"/>
    </source>
</evidence>
<keyword evidence="1" id="KW-1133">Transmembrane helix</keyword>
<feature type="transmembrane region" description="Helical" evidence="1">
    <location>
        <begin position="117"/>
        <end position="134"/>
    </location>
</feature>
<reference evidence="2 3" key="1">
    <citation type="journal article" date="2012" name="Front. Microbiol.">
        <title>Redundancy and modularity in membrane-associated dissimilatory nitrate reduction in Bacillus.</title>
        <authorList>
            <person name="Heylen K."/>
            <person name="Keltjens J."/>
        </authorList>
    </citation>
    <scope>NUCLEOTIDE SEQUENCE [LARGE SCALE GENOMIC DNA]</scope>
    <source>
        <strain evidence="3">LMG 21833T</strain>
    </source>
</reference>
<comment type="caution">
    <text evidence="2">The sequence shown here is derived from an EMBL/GenBank/DDBJ whole genome shotgun (WGS) entry which is preliminary data.</text>
</comment>
<dbReference type="STRING" id="1117379.BABA_02362"/>
<dbReference type="RefSeq" id="WP_007083515.1">
    <property type="nucleotide sequence ID" value="NZ_AJLS01000012.1"/>
</dbReference>
<proteinExistence type="predicted"/>
<evidence type="ECO:0000256" key="1">
    <source>
        <dbReference type="SAM" id="Phobius"/>
    </source>
</evidence>
<evidence type="ECO:0008006" key="4">
    <source>
        <dbReference type="Google" id="ProtNLM"/>
    </source>
</evidence>
<keyword evidence="3" id="KW-1185">Reference proteome</keyword>
<dbReference type="OrthoDB" id="8757095at2"/>
<accession>K6CJE5</accession>
<dbReference type="Pfam" id="PF11193">
    <property type="entry name" value="DUF2812"/>
    <property type="match status" value="1"/>
</dbReference>
<gene>
    <name evidence="2" type="ORF">BABA_02362</name>
</gene>
<evidence type="ECO:0000313" key="2">
    <source>
        <dbReference type="EMBL" id="EKN71285.1"/>
    </source>
</evidence>
<protein>
    <recommendedName>
        <fullName evidence="4">DUF2812 domain-containing protein</fullName>
    </recommendedName>
</protein>
<dbReference type="AlphaFoldDB" id="K6CJE5"/>
<keyword evidence="1" id="KW-0812">Transmembrane</keyword>
<sequence>MKKKIFKLFWAWKDDAEERWLSEMAQKGWKLHNFQWGLYTFEKIKPSTYIYKLDYKYTQNNDMEEYVSIFEDAGWEHVDQFYGWHYFCVKEDQSLAAPDIYSDIDSKVQKYKVLSNILSYVTLILIIITLTVFMRPKYDFIEVIRWVYFLLIGFNLFAVTHLRLKIKKLKNSLI</sequence>
<name>K6CJE5_9BACI</name>
<dbReference type="Proteomes" id="UP000006316">
    <property type="component" value="Unassembled WGS sequence"/>
</dbReference>
<dbReference type="EMBL" id="AJLS01000012">
    <property type="protein sequence ID" value="EKN71285.1"/>
    <property type="molecule type" value="Genomic_DNA"/>
</dbReference>
<keyword evidence="1" id="KW-0472">Membrane</keyword>